<dbReference type="InterPro" id="IPR047057">
    <property type="entry name" value="MerR_fam"/>
</dbReference>
<dbReference type="RefSeq" id="WP_272946814.1">
    <property type="nucleotide sequence ID" value="NZ_PVUE01000026.1"/>
</dbReference>
<feature type="compositionally biased region" description="Basic and acidic residues" evidence="3">
    <location>
        <begin position="1"/>
        <end position="18"/>
    </location>
</feature>
<sequence>MTAPRNRDDGASSRRVRSEPLGQSRPLGGRRPMTDSSVPGSSVPGQPVAGDQRATGSQQAASYVDFETPVFVISIAAELAQMHPQTLRQYDRVGLVKPGRTSGGGRRYSARDVALLKMVQHLSQNDGINLAGIKRIIDLEDQVRALQSRVEELVVDVAEAQARVASAEAAVHASYRRDLVPVQPSAIIRWRR</sequence>
<evidence type="ECO:0000259" key="4">
    <source>
        <dbReference type="PROSITE" id="PS50937"/>
    </source>
</evidence>
<dbReference type="AlphaFoldDB" id="A0A2T0Z8S8"/>
<dbReference type="PROSITE" id="PS50937">
    <property type="entry name" value="HTH_MERR_2"/>
    <property type="match status" value="1"/>
</dbReference>
<dbReference type="PANTHER" id="PTHR30204">
    <property type="entry name" value="REDOX-CYCLING DRUG-SENSING TRANSCRIPTIONAL ACTIVATOR SOXR"/>
    <property type="match status" value="1"/>
</dbReference>
<evidence type="ECO:0000313" key="6">
    <source>
        <dbReference type="Proteomes" id="UP000237752"/>
    </source>
</evidence>
<feature type="compositionally biased region" description="Low complexity" evidence="3">
    <location>
        <begin position="36"/>
        <end position="50"/>
    </location>
</feature>
<feature type="region of interest" description="Disordered" evidence="3">
    <location>
        <begin position="1"/>
        <end position="56"/>
    </location>
</feature>
<keyword evidence="2" id="KW-0175">Coiled coil</keyword>
<keyword evidence="5" id="KW-0346">Stress response</keyword>
<accession>A0A2T0Z8S8</accession>
<comment type="caution">
    <text evidence="5">The sequence shown here is derived from an EMBL/GenBank/DDBJ whole genome shotgun (WGS) entry which is preliminary data.</text>
</comment>
<keyword evidence="6" id="KW-1185">Reference proteome</keyword>
<gene>
    <name evidence="5" type="ORF">CLV47_12625</name>
</gene>
<evidence type="ECO:0000256" key="2">
    <source>
        <dbReference type="SAM" id="Coils"/>
    </source>
</evidence>
<dbReference type="CDD" id="cd04766">
    <property type="entry name" value="HTH_HspR"/>
    <property type="match status" value="1"/>
</dbReference>
<proteinExistence type="predicted"/>
<name>A0A2T0Z8S8_9ACTN</name>
<dbReference type="PANTHER" id="PTHR30204:SF58">
    <property type="entry name" value="HTH-TYPE TRANSCRIPTIONAL REGULATOR YFMP"/>
    <property type="match status" value="1"/>
</dbReference>
<reference evidence="5 6" key="1">
    <citation type="submission" date="2018-03" db="EMBL/GenBank/DDBJ databases">
        <title>Genomic Encyclopedia of Archaeal and Bacterial Type Strains, Phase II (KMG-II): from individual species to whole genera.</title>
        <authorList>
            <person name="Goeker M."/>
        </authorList>
    </citation>
    <scope>NUCLEOTIDE SEQUENCE [LARGE SCALE GENOMIC DNA]</scope>
    <source>
        <strain evidence="5 6">DSM 100065</strain>
    </source>
</reference>
<keyword evidence="1" id="KW-0238">DNA-binding</keyword>
<dbReference type="SMART" id="SM00422">
    <property type="entry name" value="HTH_MERR"/>
    <property type="match status" value="1"/>
</dbReference>
<dbReference type="Gene3D" id="1.10.1660.10">
    <property type="match status" value="1"/>
</dbReference>
<feature type="coiled-coil region" evidence="2">
    <location>
        <begin position="136"/>
        <end position="170"/>
    </location>
</feature>
<dbReference type="GO" id="GO:0003677">
    <property type="term" value="F:DNA binding"/>
    <property type="evidence" value="ECO:0007669"/>
    <property type="project" value="UniProtKB-KW"/>
</dbReference>
<dbReference type="NCBIfam" id="NF047375">
    <property type="entry name" value="HeatShock_HspR"/>
    <property type="match status" value="1"/>
</dbReference>
<dbReference type="Pfam" id="PF13411">
    <property type="entry name" value="MerR_1"/>
    <property type="match status" value="1"/>
</dbReference>
<dbReference type="GO" id="GO:0003700">
    <property type="term" value="F:DNA-binding transcription factor activity"/>
    <property type="evidence" value="ECO:0007669"/>
    <property type="project" value="InterPro"/>
</dbReference>
<organism evidence="5 6">
    <name type="scientific">Antricoccus suffuscus</name>
    <dbReference type="NCBI Taxonomy" id="1629062"/>
    <lineage>
        <taxon>Bacteria</taxon>
        <taxon>Bacillati</taxon>
        <taxon>Actinomycetota</taxon>
        <taxon>Actinomycetes</taxon>
        <taxon>Geodermatophilales</taxon>
        <taxon>Antricoccaceae</taxon>
        <taxon>Antricoccus</taxon>
    </lineage>
</organism>
<dbReference type="SUPFAM" id="SSF46955">
    <property type="entry name" value="Putative DNA-binding domain"/>
    <property type="match status" value="1"/>
</dbReference>
<dbReference type="Proteomes" id="UP000237752">
    <property type="component" value="Unassembled WGS sequence"/>
</dbReference>
<dbReference type="InterPro" id="IPR009061">
    <property type="entry name" value="DNA-bd_dom_put_sf"/>
</dbReference>
<evidence type="ECO:0000313" key="5">
    <source>
        <dbReference type="EMBL" id="PRZ32752.1"/>
    </source>
</evidence>
<dbReference type="InterPro" id="IPR000551">
    <property type="entry name" value="MerR-type_HTH_dom"/>
</dbReference>
<evidence type="ECO:0000256" key="1">
    <source>
        <dbReference type="ARBA" id="ARBA00023125"/>
    </source>
</evidence>
<protein>
    <submittedName>
        <fullName evidence="5">MerR family transcriptional regulator/heat shock protein HspR</fullName>
    </submittedName>
</protein>
<feature type="domain" description="HTH merR-type" evidence="4">
    <location>
        <begin position="70"/>
        <end position="139"/>
    </location>
</feature>
<dbReference type="EMBL" id="PVUE01000026">
    <property type="protein sequence ID" value="PRZ32752.1"/>
    <property type="molecule type" value="Genomic_DNA"/>
</dbReference>
<evidence type="ECO:0000256" key="3">
    <source>
        <dbReference type="SAM" id="MobiDB-lite"/>
    </source>
</evidence>